<dbReference type="HOGENOM" id="CLU_1863934_0_0_3"/>
<proteinExistence type="predicted"/>
<dbReference type="RefSeq" id="WP_015193553.1">
    <property type="nucleotide sequence ID" value="NC_019748.1"/>
</dbReference>
<evidence type="ECO:0000313" key="4">
    <source>
        <dbReference type="Proteomes" id="UP000010473"/>
    </source>
</evidence>
<name>K9XTF7_STAC7</name>
<dbReference type="AlphaFoldDB" id="K9XTF7"/>
<dbReference type="SUPFAM" id="SSF52172">
    <property type="entry name" value="CheY-like"/>
    <property type="match status" value="1"/>
</dbReference>
<evidence type="ECO:0000313" key="3">
    <source>
        <dbReference type="EMBL" id="AFZ35885.1"/>
    </source>
</evidence>
<dbReference type="GO" id="GO:0000160">
    <property type="term" value="P:phosphorelay signal transduction system"/>
    <property type="evidence" value="ECO:0007669"/>
    <property type="project" value="InterPro"/>
</dbReference>
<protein>
    <recommendedName>
        <fullName evidence="2">Response regulatory domain-containing protein</fullName>
    </recommendedName>
</protein>
<organism evidence="3 4">
    <name type="scientific">Stanieria cyanosphaera (strain ATCC 29371 / PCC 7437)</name>
    <dbReference type="NCBI Taxonomy" id="111780"/>
    <lineage>
        <taxon>Bacteria</taxon>
        <taxon>Bacillati</taxon>
        <taxon>Cyanobacteriota</taxon>
        <taxon>Cyanophyceae</taxon>
        <taxon>Pleurocapsales</taxon>
        <taxon>Dermocarpellaceae</taxon>
        <taxon>Stanieria</taxon>
    </lineage>
</organism>
<dbReference type="KEGG" id="scs:Sta7437_2344"/>
<dbReference type="OrthoDB" id="513094at2"/>
<dbReference type="Proteomes" id="UP000010473">
    <property type="component" value="Chromosome"/>
</dbReference>
<evidence type="ECO:0000259" key="2">
    <source>
        <dbReference type="PROSITE" id="PS50110"/>
    </source>
</evidence>
<dbReference type="STRING" id="111780.Sta7437_2344"/>
<dbReference type="Gene3D" id="3.40.50.2300">
    <property type="match status" value="1"/>
</dbReference>
<dbReference type="InterPro" id="IPR011006">
    <property type="entry name" value="CheY-like_superfamily"/>
</dbReference>
<dbReference type="eggNOG" id="COG0745">
    <property type="taxonomic scope" value="Bacteria"/>
</dbReference>
<dbReference type="InterPro" id="IPR001789">
    <property type="entry name" value="Sig_transdc_resp-reg_receiver"/>
</dbReference>
<comment type="caution">
    <text evidence="1">Lacks conserved residue(s) required for the propagation of feature annotation.</text>
</comment>
<reference evidence="4" key="1">
    <citation type="journal article" date="2013" name="Proc. Natl. Acad. Sci. U.S.A.">
        <title>Improving the coverage of the cyanobacterial phylum using diversity-driven genome sequencing.</title>
        <authorList>
            <person name="Shih P.M."/>
            <person name="Wu D."/>
            <person name="Latifi A."/>
            <person name="Axen S.D."/>
            <person name="Fewer D.P."/>
            <person name="Talla E."/>
            <person name="Calteau A."/>
            <person name="Cai F."/>
            <person name="Tandeau de Marsac N."/>
            <person name="Rippka R."/>
            <person name="Herdman M."/>
            <person name="Sivonen K."/>
            <person name="Coursin T."/>
            <person name="Laurent T."/>
            <person name="Goodwin L."/>
            <person name="Nolan M."/>
            <person name="Davenport K.W."/>
            <person name="Han C.S."/>
            <person name="Rubin E.M."/>
            <person name="Eisen J.A."/>
            <person name="Woyke T."/>
            <person name="Gugger M."/>
            <person name="Kerfeld C.A."/>
        </authorList>
    </citation>
    <scope>NUCLEOTIDE SEQUENCE [LARGE SCALE GENOMIC DNA]</scope>
    <source>
        <strain evidence="4">ATCC 29371 / PCC 7437</strain>
    </source>
</reference>
<dbReference type="EMBL" id="CP003653">
    <property type="protein sequence ID" value="AFZ35885.1"/>
    <property type="molecule type" value="Genomic_DNA"/>
</dbReference>
<dbReference type="PROSITE" id="PS50110">
    <property type="entry name" value="RESPONSE_REGULATORY"/>
    <property type="match status" value="1"/>
</dbReference>
<evidence type="ECO:0000256" key="1">
    <source>
        <dbReference type="PROSITE-ProRule" id="PRU00169"/>
    </source>
</evidence>
<feature type="domain" description="Response regulatory" evidence="2">
    <location>
        <begin position="10"/>
        <end position="131"/>
    </location>
</feature>
<keyword evidence="4" id="KW-1185">Reference proteome</keyword>
<gene>
    <name evidence="3" type="ordered locus">Sta7437_2344</name>
</gene>
<sequence length="137" mass="15927">MSYSSERIPTILLLEKDDETRRLLIENLRDRNYRVLAAIDEENAIEWLVNNQEIRPNLLVINQAKMSLEDCLKIIQRIDEKTGLSPKIPTIIIAEQYSPALEGTEARIDDNRYIIYLEDAQQLFALVARLCLRINTN</sequence>
<accession>K9XTF7</accession>